<dbReference type="Proteomes" id="UP000214975">
    <property type="component" value="Chromosome"/>
</dbReference>
<dbReference type="RefSeq" id="WP_094397469.1">
    <property type="nucleotide sequence ID" value="NZ_CP016893.1"/>
</dbReference>
<accession>A0A223HZQ5</accession>
<evidence type="ECO:0000313" key="2">
    <source>
        <dbReference type="Proteomes" id="UP000214975"/>
    </source>
</evidence>
<sequence>MKTLYTDDGEMVYIFTHKNDILVVGNGALEEVKEPIMAYIKASHKYNNFNVIYAKDIEVINISKGDV</sequence>
<evidence type="ECO:0000313" key="1">
    <source>
        <dbReference type="EMBL" id="AST57966.1"/>
    </source>
</evidence>
<dbReference type="EMBL" id="CP016893">
    <property type="protein sequence ID" value="AST57966.1"/>
    <property type="molecule type" value="Genomic_DNA"/>
</dbReference>
<gene>
    <name evidence="1" type="ORF">Thert_02014</name>
</gene>
<organism evidence="1 2">
    <name type="scientific">Thermoanaerobacterium thermosaccharolyticum</name>
    <name type="common">Clostridium thermosaccharolyticum</name>
    <dbReference type="NCBI Taxonomy" id="1517"/>
    <lineage>
        <taxon>Bacteria</taxon>
        <taxon>Bacillati</taxon>
        <taxon>Bacillota</taxon>
        <taxon>Clostridia</taxon>
        <taxon>Thermoanaerobacterales</taxon>
        <taxon>Thermoanaerobacteraceae</taxon>
        <taxon>Thermoanaerobacterium</taxon>
    </lineage>
</organism>
<proteinExistence type="predicted"/>
<protein>
    <submittedName>
        <fullName evidence="1">NADH dehydrogenase subunit 2</fullName>
    </submittedName>
</protein>
<reference evidence="1 2" key="1">
    <citation type="submission" date="2016-08" db="EMBL/GenBank/DDBJ databases">
        <title>A novel genetic cassette of butanologenic Thermoanaerobacterium thermosaccharolyticum that directly convert cellulose to butanol.</title>
        <authorList>
            <person name="Li T."/>
            <person name="He J."/>
        </authorList>
    </citation>
    <scope>NUCLEOTIDE SEQUENCE [LARGE SCALE GENOMIC DNA]</scope>
    <source>
        <strain evidence="1 2">TG57</strain>
    </source>
</reference>
<name>A0A223HZQ5_THETR</name>
<dbReference type="AlphaFoldDB" id="A0A223HZQ5"/>